<dbReference type="CDD" id="cd02440">
    <property type="entry name" value="AdoMet_MTases"/>
    <property type="match status" value="1"/>
</dbReference>
<dbReference type="KEGG" id="pef:A7E78_12975"/>
<dbReference type="Proteomes" id="UP000182517">
    <property type="component" value="Chromosome"/>
</dbReference>
<keyword evidence="1" id="KW-0808">Transferase</keyword>
<dbReference type="SUPFAM" id="SSF53335">
    <property type="entry name" value="S-adenosyl-L-methionine-dependent methyltransferases"/>
    <property type="match status" value="1"/>
</dbReference>
<dbReference type="GO" id="GO:0008757">
    <property type="term" value="F:S-adenosylmethionine-dependent methyltransferase activity"/>
    <property type="evidence" value="ECO:0007669"/>
    <property type="project" value="InterPro"/>
</dbReference>
<sequence length="210" mass="23649">MTNREHFDAKAQEWDEHPGKRKVAQVFVDELQKNVPLLPTMDLLEFGCGTGLVSTKLRHLVASITLLDTSAGMIEVLQQKIAHHEISNMHPRLGDLSVIDPAKESFDLIYSNMALHHVVNPDQTLAELVQLLNPGGVLCIGDLETEDGSFHQNEMQVHHGFDYQHLASILVNFGLVVENCYNSHTMQRADSKGRLRDYPLFFLQVRKPAC</sequence>
<dbReference type="RefSeq" id="WP_072284689.1">
    <property type="nucleotide sequence ID" value="NZ_CP015519.1"/>
</dbReference>
<dbReference type="PANTHER" id="PTHR43861">
    <property type="entry name" value="TRANS-ACONITATE 2-METHYLTRANSFERASE-RELATED"/>
    <property type="match status" value="1"/>
</dbReference>
<dbReference type="OrthoDB" id="9791837at2"/>
<keyword evidence="4" id="KW-1185">Reference proteome</keyword>
<evidence type="ECO:0000256" key="1">
    <source>
        <dbReference type="ARBA" id="ARBA00022679"/>
    </source>
</evidence>
<protein>
    <recommendedName>
        <fullName evidence="2">Methyltransferase type 11 domain-containing protein</fullName>
    </recommendedName>
</protein>
<dbReference type="InterPro" id="IPR029063">
    <property type="entry name" value="SAM-dependent_MTases_sf"/>
</dbReference>
<feature type="domain" description="Methyltransferase type 11" evidence="2">
    <location>
        <begin position="44"/>
        <end position="140"/>
    </location>
</feature>
<evidence type="ECO:0000313" key="4">
    <source>
        <dbReference type="Proteomes" id="UP000182517"/>
    </source>
</evidence>
<reference evidence="3 4" key="1">
    <citation type="journal article" date="2017" name="Genome Announc.">
        <title>Complete Genome Sequences of Two Acetylene-Fermenting Pelobacter acetylenicus Strains.</title>
        <authorList>
            <person name="Sutton J.M."/>
            <person name="Baesman S.M."/>
            <person name="Fierst J.L."/>
            <person name="Poret-Peterson A.T."/>
            <person name="Oremland R.S."/>
            <person name="Dunlap D.S."/>
            <person name="Akob D.M."/>
        </authorList>
    </citation>
    <scope>NUCLEOTIDE SEQUENCE [LARGE SCALE GENOMIC DNA]</scope>
    <source>
        <strain evidence="3 4">SFB93</strain>
    </source>
</reference>
<evidence type="ECO:0000313" key="3">
    <source>
        <dbReference type="EMBL" id="APG28664.1"/>
    </source>
</evidence>
<dbReference type="STRING" id="1842532.A7E78_12975"/>
<dbReference type="EMBL" id="CP015519">
    <property type="protein sequence ID" value="APG28664.1"/>
    <property type="molecule type" value="Genomic_DNA"/>
</dbReference>
<dbReference type="Gene3D" id="3.40.50.150">
    <property type="entry name" value="Vaccinia Virus protein VP39"/>
    <property type="match status" value="1"/>
</dbReference>
<organism evidence="3 4">
    <name type="scientific">Syntrophotalea acetylenivorans</name>
    <dbReference type="NCBI Taxonomy" id="1842532"/>
    <lineage>
        <taxon>Bacteria</taxon>
        <taxon>Pseudomonadati</taxon>
        <taxon>Thermodesulfobacteriota</taxon>
        <taxon>Desulfuromonadia</taxon>
        <taxon>Desulfuromonadales</taxon>
        <taxon>Syntrophotaleaceae</taxon>
        <taxon>Syntrophotalea</taxon>
    </lineage>
</organism>
<proteinExistence type="predicted"/>
<accession>A0A1L3GRU7</accession>
<dbReference type="Pfam" id="PF08241">
    <property type="entry name" value="Methyltransf_11"/>
    <property type="match status" value="1"/>
</dbReference>
<dbReference type="InterPro" id="IPR013216">
    <property type="entry name" value="Methyltransf_11"/>
</dbReference>
<gene>
    <name evidence="3" type="ORF">A7E78_12975</name>
</gene>
<dbReference type="AlphaFoldDB" id="A0A1L3GRU7"/>
<evidence type="ECO:0000259" key="2">
    <source>
        <dbReference type="Pfam" id="PF08241"/>
    </source>
</evidence>
<dbReference type="PANTHER" id="PTHR43861:SF3">
    <property type="entry name" value="PUTATIVE (AFU_ORTHOLOGUE AFUA_2G14390)-RELATED"/>
    <property type="match status" value="1"/>
</dbReference>
<name>A0A1L3GRU7_9BACT</name>